<feature type="repeat" description="TPR" evidence="3">
    <location>
        <begin position="37"/>
        <end position="70"/>
    </location>
</feature>
<dbReference type="Gene3D" id="1.25.40.10">
    <property type="entry name" value="Tetratricopeptide repeat domain"/>
    <property type="match status" value="4"/>
</dbReference>
<reference evidence="4 5" key="2">
    <citation type="journal article" date="2021" name="Curr. Genet.">
        <title>Genetic response to nitrogen starvation in the aggressive Eucalyptus foliar pathogen Teratosphaeria destructans.</title>
        <authorList>
            <person name="Havenga M."/>
            <person name="Wingfield B.D."/>
            <person name="Wingfield M.J."/>
            <person name="Dreyer L.L."/>
            <person name="Roets F."/>
            <person name="Aylward J."/>
        </authorList>
    </citation>
    <scope>NUCLEOTIDE SEQUENCE [LARGE SCALE GENOMIC DNA]</scope>
    <source>
        <strain evidence="4">CMW44962</strain>
    </source>
</reference>
<feature type="repeat" description="TPR" evidence="3">
    <location>
        <begin position="966"/>
        <end position="999"/>
    </location>
</feature>
<dbReference type="InterPro" id="IPR039226">
    <property type="entry name" value="Ski3/TTC37"/>
</dbReference>
<feature type="repeat" description="TPR" evidence="3">
    <location>
        <begin position="712"/>
        <end position="745"/>
    </location>
</feature>
<evidence type="ECO:0000256" key="2">
    <source>
        <dbReference type="ARBA" id="ARBA00022803"/>
    </source>
</evidence>
<proteinExistence type="predicted"/>
<protein>
    <submittedName>
        <fullName evidence="4">Tetratricopeptide repeat</fullName>
    </submittedName>
</protein>
<gene>
    <name evidence="4" type="ORF">Tdes44962_MAKER06961</name>
</gene>
<dbReference type="EMBL" id="RIBY02000180">
    <property type="protein sequence ID" value="KAH9844976.1"/>
    <property type="molecule type" value="Genomic_DNA"/>
</dbReference>
<accession>A0A9W7T0V6</accession>
<evidence type="ECO:0000313" key="4">
    <source>
        <dbReference type="EMBL" id="KAH9844976.1"/>
    </source>
</evidence>
<comment type="caution">
    <text evidence="4">The sequence shown here is derived from an EMBL/GenBank/DDBJ whole genome shotgun (WGS) entry which is preliminary data.</text>
</comment>
<dbReference type="Proteomes" id="UP001138500">
    <property type="component" value="Unassembled WGS sequence"/>
</dbReference>
<dbReference type="PANTHER" id="PTHR15704">
    <property type="entry name" value="SUPERKILLER 3 PROTEIN-RELATED"/>
    <property type="match status" value="1"/>
</dbReference>
<evidence type="ECO:0000256" key="3">
    <source>
        <dbReference type="PROSITE-ProRule" id="PRU00339"/>
    </source>
</evidence>
<dbReference type="GO" id="GO:0055087">
    <property type="term" value="C:Ski complex"/>
    <property type="evidence" value="ECO:0007669"/>
    <property type="project" value="InterPro"/>
</dbReference>
<organism evidence="4 5">
    <name type="scientific">Teratosphaeria destructans</name>
    <dbReference type="NCBI Taxonomy" id="418781"/>
    <lineage>
        <taxon>Eukaryota</taxon>
        <taxon>Fungi</taxon>
        <taxon>Dikarya</taxon>
        <taxon>Ascomycota</taxon>
        <taxon>Pezizomycotina</taxon>
        <taxon>Dothideomycetes</taxon>
        <taxon>Dothideomycetidae</taxon>
        <taxon>Mycosphaerellales</taxon>
        <taxon>Teratosphaeriaceae</taxon>
        <taxon>Teratosphaeria</taxon>
    </lineage>
</organism>
<keyword evidence="5" id="KW-1185">Reference proteome</keyword>
<dbReference type="Pfam" id="PF13432">
    <property type="entry name" value="TPR_16"/>
    <property type="match status" value="2"/>
</dbReference>
<dbReference type="InterPro" id="IPR040962">
    <property type="entry name" value="TPR_22"/>
</dbReference>
<dbReference type="Pfam" id="PF18833">
    <property type="entry name" value="TPR_22"/>
    <property type="match status" value="1"/>
</dbReference>
<evidence type="ECO:0000313" key="5">
    <source>
        <dbReference type="Proteomes" id="UP001138500"/>
    </source>
</evidence>
<dbReference type="InterPro" id="IPR019734">
    <property type="entry name" value="TPR_rpt"/>
</dbReference>
<dbReference type="SMART" id="SM00028">
    <property type="entry name" value="TPR"/>
    <property type="match status" value="13"/>
</dbReference>
<dbReference type="PANTHER" id="PTHR15704:SF7">
    <property type="entry name" value="SUPERKILLER COMPLEX PROTEIN 3"/>
    <property type="match status" value="1"/>
</dbReference>
<evidence type="ECO:0000256" key="1">
    <source>
        <dbReference type="ARBA" id="ARBA00022737"/>
    </source>
</evidence>
<feature type="repeat" description="TPR" evidence="3">
    <location>
        <begin position="636"/>
        <end position="669"/>
    </location>
</feature>
<dbReference type="InterPro" id="IPR011990">
    <property type="entry name" value="TPR-like_helical_dom_sf"/>
</dbReference>
<keyword evidence="1" id="KW-0677">Repeat</keyword>
<keyword evidence="2 3" id="KW-0802">TPR repeat</keyword>
<sequence length="1396" mass="153937">MSVKANLKAAKAALDAADYAKATQEAQAALSSDPQSYFARLFLGRALEKQEQYEEAAKAYRAAAESRPDDTQGWLGLCSVYEAEGGSRIDEYRDAAVRVAQLYANADDKHRCQSIVDKLTSLAKKKGTLPQYKRTLEVLLPGGPIYDFLEGRIQHPSLTYIRLAEIIEQEEAQRVKQQIAERRTRIGAKIGQVTTDVKREVFHSSRLEQIYQQIIDWASDDEVRREYEEKLLQRAFDLLVVLPADAKAAKLHQVLNLAEGMVIIHHPFRLAWDLTLETRDLEDLKDLDVNTLREYISFFPESGLGKVLKAWLSSELSPFPAPPKDEENTEVEQAKEIGAEDRLLLVTEGLAAAEQSPSAHRLVADYYRHLEEYESAVDTARNGLKTATIESQKLGLTMQNTRDALNSTLGTALVHFQAPRNHVEAGRLFEDILQRKARSTPALIGLGLIYEETEDYQKAIDFLARALEEDRGNLRVGTELAWCRALSGDYEQAQQELEKFLPELKTDDPRARDLRAQVLYRIGVCVWETDTSKSARRSRDGAYARFLAAIKTNVNFAPAYTYLGYYYGDYAKDRKRARQCFQKAFELSSAEVVAAERLAKSFADQGDWDIVEVISQRVVDSGRARPPPGSKRKGISWPYSALGVVQMNRQDYQRAITSFLSALRISPDDYQSYVGLGESYHNSGRYNSALRTFNHALDSLDDTSTRRTGETWFARYMLANVHRELGDYDEAIEGLEDVLKERPDEFGVLTSLLQTFVEKAWRCLDTGLFGQSITSAIRTIDTAALIAKSRPQAFNVWKAVGDACLVFTWIQSGMLQFPKDNMLTLLSTSTDDQTYIELAQIDQVCFDSLSGSQTNGTKNSTALPPPLTAGILAYKRAISACSHDLHAQAVAWYNLGWAEHRAFVCSESKPGKKYLKAAVRAFKRAIELEAGNAEFWNALGAATTTLNPKIAQHAFVRSLHLNELNAKVWVNLGVLYLLEYDHELSHQAFSRAQSTDPTYAHAWVGEGLIALLLGDAKGALNHFTHAFEVSESSSTISKRQYAVSSFDHLLASPTASNDLTKLIQPIFALEQLRAQLPGDLPYRHLAALLLERVGSLAAAIEALDELCASAEADYETSESLAALARFALAKSDLARCQLASSAFQPAAENAETALDLSSDAESSGLDAAARQKLRLSAHLTAGLAYHNLQQGSDAISMFRTALEESNSNPDVVCLLVKVLWAHGGADEKTVAREQLFEVVETHPEHVASVKLLGAIAALDDDNDTANAVKDDLLTLRTEHDLHLSDLNDIESLLSALAHLRNPDAPVDALTEAQSATLLRPDHPVAWTELADLSGESYAAAMALKTAQKAAPPAGELDAGALARAFAGAGTVGDAQRAIVHAPWESAGWEALGEALG</sequence>
<dbReference type="OrthoDB" id="421075at2759"/>
<dbReference type="Pfam" id="PF13174">
    <property type="entry name" value="TPR_6"/>
    <property type="match status" value="1"/>
</dbReference>
<feature type="repeat" description="TPR" evidence="3">
    <location>
        <begin position="670"/>
        <end position="703"/>
    </location>
</feature>
<name>A0A9W7T0V6_9PEZI</name>
<feature type="repeat" description="TPR" evidence="3">
    <location>
        <begin position="440"/>
        <end position="473"/>
    </location>
</feature>
<dbReference type="GO" id="GO:0006401">
    <property type="term" value="P:RNA catabolic process"/>
    <property type="evidence" value="ECO:0007669"/>
    <property type="project" value="InterPro"/>
</dbReference>
<dbReference type="SUPFAM" id="SSF48452">
    <property type="entry name" value="TPR-like"/>
    <property type="match status" value="5"/>
</dbReference>
<reference evidence="4 5" key="1">
    <citation type="journal article" date="2018" name="IMA Fungus">
        <title>IMA Genome-F 10: Nine draft genome sequences of Claviceps purpurea s.lat., including C. arundinis, C. humidiphila, and C. cf. spartinae, pseudomolecules for the pitch canker pathogen Fusarium circinatum, draft genome of Davidsoniella eucalypti, Grosmannia galeiformis, Quambalaria eucalypti, and Teratosphaeria destructans.</title>
        <authorList>
            <person name="Wingfield B.D."/>
            <person name="Liu M."/>
            <person name="Nguyen H.D."/>
            <person name="Lane F.A."/>
            <person name="Morgan S.W."/>
            <person name="De Vos L."/>
            <person name="Wilken P.M."/>
            <person name="Duong T.A."/>
            <person name="Aylward J."/>
            <person name="Coetzee M.P."/>
            <person name="Dadej K."/>
            <person name="De Beer Z.W."/>
            <person name="Findlay W."/>
            <person name="Havenga M."/>
            <person name="Kolarik M."/>
            <person name="Menzies J.G."/>
            <person name="Naidoo K."/>
            <person name="Pochopski O."/>
            <person name="Shoukouhi P."/>
            <person name="Santana Q.C."/>
            <person name="Seifert K.A."/>
            <person name="Soal N."/>
            <person name="Steenkamp E.T."/>
            <person name="Tatham C.T."/>
            <person name="van der Nest M.A."/>
            <person name="Wingfield M.J."/>
        </authorList>
    </citation>
    <scope>NUCLEOTIDE SEQUENCE [LARGE SCALE GENOMIC DNA]</scope>
    <source>
        <strain evidence="4">CMW44962</strain>
    </source>
</reference>
<dbReference type="Pfam" id="PF14559">
    <property type="entry name" value="TPR_19"/>
    <property type="match status" value="1"/>
</dbReference>
<dbReference type="PROSITE" id="PS50005">
    <property type="entry name" value="TPR"/>
    <property type="match status" value="6"/>
</dbReference>